<accession>A0ABQ6JJA2</accession>
<dbReference type="Proteomes" id="UP001157017">
    <property type="component" value="Unassembled WGS sequence"/>
</dbReference>
<evidence type="ECO:0000256" key="1">
    <source>
        <dbReference type="SAM" id="MobiDB-lite"/>
    </source>
</evidence>
<feature type="compositionally biased region" description="Low complexity" evidence="1">
    <location>
        <begin position="36"/>
        <end position="45"/>
    </location>
</feature>
<gene>
    <name evidence="2" type="ORF">GCM10025868_24490</name>
</gene>
<evidence type="ECO:0000313" key="3">
    <source>
        <dbReference type="Proteomes" id="UP001157017"/>
    </source>
</evidence>
<name>A0ABQ6JJA2_9ACTN</name>
<feature type="region of interest" description="Disordered" evidence="1">
    <location>
        <begin position="1"/>
        <end position="49"/>
    </location>
</feature>
<reference evidence="3" key="1">
    <citation type="journal article" date="2019" name="Int. J. Syst. Evol. Microbiol.">
        <title>The Global Catalogue of Microorganisms (GCM) 10K type strain sequencing project: providing services to taxonomists for standard genome sequencing and annotation.</title>
        <authorList>
            <consortium name="The Broad Institute Genomics Platform"/>
            <consortium name="The Broad Institute Genome Sequencing Center for Infectious Disease"/>
            <person name="Wu L."/>
            <person name="Ma J."/>
        </authorList>
    </citation>
    <scope>NUCLEOTIDE SEQUENCE [LARGE SCALE GENOMIC DNA]</scope>
    <source>
        <strain evidence="3">NBRC 108730</strain>
    </source>
</reference>
<sequence>MLAPAESYDEDADPGQQRDRQHQERQHDAAPDEPARAAAGAGAVPLRRRRRVRVGASWADARAPGRPGAAQPFGTRTLRAAVYAVAPTALFARTRTW</sequence>
<keyword evidence="3" id="KW-1185">Reference proteome</keyword>
<evidence type="ECO:0000313" key="2">
    <source>
        <dbReference type="EMBL" id="GMA87199.1"/>
    </source>
</evidence>
<comment type="caution">
    <text evidence="2">The sequence shown here is derived from an EMBL/GenBank/DDBJ whole genome shotgun (WGS) entry which is preliminary data.</text>
</comment>
<proteinExistence type="predicted"/>
<feature type="compositionally biased region" description="Basic and acidic residues" evidence="1">
    <location>
        <begin position="16"/>
        <end position="35"/>
    </location>
</feature>
<organism evidence="2 3">
    <name type="scientific">Angustibacter aerolatus</name>
    <dbReference type="NCBI Taxonomy" id="1162965"/>
    <lineage>
        <taxon>Bacteria</taxon>
        <taxon>Bacillati</taxon>
        <taxon>Actinomycetota</taxon>
        <taxon>Actinomycetes</taxon>
        <taxon>Kineosporiales</taxon>
        <taxon>Kineosporiaceae</taxon>
    </lineage>
</organism>
<dbReference type="EMBL" id="BSUZ01000001">
    <property type="protein sequence ID" value="GMA87199.1"/>
    <property type="molecule type" value="Genomic_DNA"/>
</dbReference>
<protein>
    <submittedName>
        <fullName evidence="2">Uncharacterized protein</fullName>
    </submittedName>
</protein>